<accession>A0A8S0ZLI7</accession>
<dbReference type="Proteomes" id="UP000494256">
    <property type="component" value="Unassembled WGS sequence"/>
</dbReference>
<dbReference type="Pfam" id="PF00079">
    <property type="entry name" value="Serpin"/>
    <property type="match status" value="1"/>
</dbReference>
<evidence type="ECO:0000313" key="9">
    <source>
        <dbReference type="Proteomes" id="UP000494106"/>
    </source>
</evidence>
<dbReference type="OrthoDB" id="671595at2759"/>
<feature type="domain" description="Serpin" evidence="6">
    <location>
        <begin position="110"/>
        <end position="468"/>
    </location>
</feature>
<dbReference type="Gene3D" id="2.30.39.10">
    <property type="entry name" value="Alpha-1-antitrypsin, domain 1"/>
    <property type="match status" value="1"/>
</dbReference>
<dbReference type="GO" id="GO:0004867">
    <property type="term" value="F:serine-type endopeptidase inhibitor activity"/>
    <property type="evidence" value="ECO:0007669"/>
    <property type="project" value="UniProtKB-KW"/>
</dbReference>
<evidence type="ECO:0000256" key="2">
    <source>
        <dbReference type="ARBA" id="ARBA00022690"/>
    </source>
</evidence>
<keyword evidence="2" id="KW-0646">Protease inhibitor</keyword>
<comment type="similarity">
    <text evidence="1 4">Belongs to the serpin family.</text>
</comment>
<sequence>MLLKCFILWFMINYVQPQNYLLQNTYHPQDQNSVKRNPVEVERSKEISVTTTVQQGNGKKLTNEALSKGSSATQQSSQGQIVFRPQASQPQVTNADKFNRLLYSVTNVGINLLKIINSMATGNVVVSPYSVSSLLSLLQQGTSGTTQEELTRVLGMTPEALAAAYSRITTDYKNRNSHSIMKTASNVFVGEYFIINSDFQRIAQENFDSDITRVSFGRPDLAARDINKWVASKTLQKIEKIITSDALDSSTQMVLVNAIYFKGLWEVPFRVEATRLSEFHLSNGATKVTDFMRMRHSLKTGVDQTAKAKVVILPFEGNQYSLMVILPSASDGITSFLANLTDARLLSYLSFPEEETDLELPKFVVRGDTNLEIVLRNMGIATMFSSYAELNTLGTYQGYTPHISSAVHSAVLSIDEKGGSAAAATAFAAVALSYDEPSTYFKADTPFIVVLWDTKSSLPLFIAKIEDPTQ</sequence>
<dbReference type="InterPro" id="IPR036186">
    <property type="entry name" value="Serpin_sf"/>
</dbReference>
<feature type="chain" id="PRO_5036272970" description="Serpin domain-containing protein" evidence="5">
    <location>
        <begin position="18"/>
        <end position="470"/>
    </location>
</feature>
<dbReference type="SUPFAM" id="SSF56574">
    <property type="entry name" value="Serpins"/>
    <property type="match status" value="1"/>
</dbReference>
<evidence type="ECO:0000259" key="6">
    <source>
        <dbReference type="SMART" id="SM00093"/>
    </source>
</evidence>
<keyword evidence="3" id="KW-0722">Serine protease inhibitor</keyword>
<dbReference type="InterPro" id="IPR042185">
    <property type="entry name" value="Serpin_sf_2"/>
</dbReference>
<dbReference type="InterPro" id="IPR000215">
    <property type="entry name" value="Serpin_fam"/>
</dbReference>
<feature type="signal peptide" evidence="5">
    <location>
        <begin position="1"/>
        <end position="17"/>
    </location>
</feature>
<protein>
    <recommendedName>
        <fullName evidence="6">Serpin domain-containing protein</fullName>
    </recommendedName>
</protein>
<keyword evidence="9" id="KW-1185">Reference proteome</keyword>
<dbReference type="EMBL" id="CADEBC010000479">
    <property type="protein sequence ID" value="CAB3233597.1"/>
    <property type="molecule type" value="Genomic_DNA"/>
</dbReference>
<keyword evidence="5" id="KW-0732">Signal</keyword>
<comment type="caution">
    <text evidence="7">The sequence shown here is derived from an EMBL/GenBank/DDBJ whole genome shotgun (WGS) entry which is preliminary data.</text>
</comment>
<gene>
    <name evidence="7" type="ORF">APLA_LOCUS5340</name>
    <name evidence="8" type="ORF">APLA_LOCUS8146</name>
</gene>
<dbReference type="SMART" id="SM00093">
    <property type="entry name" value="SERPIN"/>
    <property type="match status" value="1"/>
</dbReference>
<evidence type="ECO:0000256" key="5">
    <source>
        <dbReference type="SAM" id="SignalP"/>
    </source>
</evidence>
<reference evidence="9 10" key="1">
    <citation type="submission" date="2020-04" db="EMBL/GenBank/DDBJ databases">
        <authorList>
            <person name="Wallbank WR R."/>
            <person name="Pardo Diaz C."/>
            <person name="Kozak K."/>
            <person name="Martin S."/>
            <person name="Jiggins C."/>
            <person name="Moest M."/>
            <person name="Warren A I."/>
            <person name="Byers J.R.P. K."/>
            <person name="Montejo-Kovacevich G."/>
            <person name="Yen C E."/>
        </authorList>
    </citation>
    <scope>NUCLEOTIDE SEQUENCE [LARGE SCALE GENOMIC DNA]</scope>
</reference>
<evidence type="ECO:0000256" key="3">
    <source>
        <dbReference type="ARBA" id="ARBA00022900"/>
    </source>
</evidence>
<dbReference type="Gene3D" id="3.30.497.10">
    <property type="entry name" value="Antithrombin, subunit I, domain 2"/>
    <property type="match status" value="1"/>
</dbReference>
<proteinExistence type="inferred from homology"/>
<evidence type="ECO:0000313" key="7">
    <source>
        <dbReference type="EMBL" id="CAB3233597.1"/>
    </source>
</evidence>
<dbReference type="InterPro" id="IPR042178">
    <property type="entry name" value="Serpin_sf_1"/>
</dbReference>
<dbReference type="PANTHER" id="PTHR11461">
    <property type="entry name" value="SERINE PROTEASE INHIBITOR, SERPIN"/>
    <property type="match status" value="1"/>
</dbReference>
<dbReference type="GO" id="GO:0005615">
    <property type="term" value="C:extracellular space"/>
    <property type="evidence" value="ECO:0007669"/>
    <property type="project" value="InterPro"/>
</dbReference>
<dbReference type="InterPro" id="IPR023796">
    <property type="entry name" value="Serpin_dom"/>
</dbReference>
<evidence type="ECO:0000256" key="1">
    <source>
        <dbReference type="ARBA" id="ARBA00009500"/>
    </source>
</evidence>
<evidence type="ECO:0000313" key="8">
    <source>
        <dbReference type="EMBL" id="CAB3238342.1"/>
    </source>
</evidence>
<name>A0A8S0ZLI7_ARCPL</name>
<evidence type="ECO:0000313" key="10">
    <source>
        <dbReference type="Proteomes" id="UP000494256"/>
    </source>
</evidence>
<evidence type="ECO:0000256" key="4">
    <source>
        <dbReference type="RuleBase" id="RU000411"/>
    </source>
</evidence>
<dbReference type="CDD" id="cd00172">
    <property type="entry name" value="serpin"/>
    <property type="match status" value="1"/>
</dbReference>
<organism evidence="7 9">
    <name type="scientific">Arctia plantaginis</name>
    <name type="common">Wood tiger moth</name>
    <name type="synonym">Phalaena plantaginis</name>
    <dbReference type="NCBI Taxonomy" id="874455"/>
    <lineage>
        <taxon>Eukaryota</taxon>
        <taxon>Metazoa</taxon>
        <taxon>Ecdysozoa</taxon>
        <taxon>Arthropoda</taxon>
        <taxon>Hexapoda</taxon>
        <taxon>Insecta</taxon>
        <taxon>Pterygota</taxon>
        <taxon>Neoptera</taxon>
        <taxon>Endopterygota</taxon>
        <taxon>Lepidoptera</taxon>
        <taxon>Glossata</taxon>
        <taxon>Ditrysia</taxon>
        <taxon>Noctuoidea</taxon>
        <taxon>Erebidae</taxon>
        <taxon>Arctiinae</taxon>
        <taxon>Arctia</taxon>
    </lineage>
</organism>
<dbReference type="EMBL" id="CADEBD010000306">
    <property type="protein sequence ID" value="CAB3238342.1"/>
    <property type="molecule type" value="Genomic_DNA"/>
</dbReference>
<dbReference type="AlphaFoldDB" id="A0A8S0ZLI7"/>
<dbReference type="PANTHER" id="PTHR11461:SF211">
    <property type="entry name" value="GH10112P-RELATED"/>
    <property type="match status" value="1"/>
</dbReference>
<dbReference type="Proteomes" id="UP000494106">
    <property type="component" value="Unassembled WGS sequence"/>
</dbReference>